<dbReference type="PROSITE" id="PS00012">
    <property type="entry name" value="PHOSPHOPANTETHEINE"/>
    <property type="match status" value="1"/>
</dbReference>
<keyword evidence="4" id="KW-0597">Phosphoprotein</keyword>
<evidence type="ECO:0000256" key="5">
    <source>
        <dbReference type="ARBA" id="ARBA00022832"/>
    </source>
</evidence>
<evidence type="ECO:0000259" key="10">
    <source>
        <dbReference type="PROSITE" id="PS50075"/>
    </source>
</evidence>
<proteinExistence type="predicted"/>
<dbReference type="NCBIfam" id="NF005079">
    <property type="entry name" value="PRK06508.1"/>
    <property type="match status" value="1"/>
</dbReference>
<evidence type="ECO:0000256" key="9">
    <source>
        <dbReference type="ARBA" id="ARBA00024402"/>
    </source>
</evidence>
<dbReference type="PANTHER" id="PTHR20863">
    <property type="entry name" value="ACYL CARRIER PROTEIN"/>
    <property type="match status" value="1"/>
</dbReference>
<keyword evidence="1" id="KW-0596">Phosphopantetheine</keyword>
<keyword evidence="7" id="KW-0275">Fatty acid biosynthesis</keyword>
<evidence type="ECO:0000256" key="6">
    <source>
        <dbReference type="ARBA" id="ARBA00023098"/>
    </source>
</evidence>
<feature type="domain" description="Carrier" evidence="10">
    <location>
        <begin position="183"/>
        <end position="269"/>
    </location>
</feature>
<keyword evidence="2" id="KW-0963">Cytoplasm</keyword>
<dbReference type="InterPro" id="IPR006162">
    <property type="entry name" value="Ppantetheine_attach_site"/>
</dbReference>
<evidence type="ECO:0000256" key="3">
    <source>
        <dbReference type="ARBA" id="ARBA00022516"/>
    </source>
</evidence>
<keyword evidence="12" id="KW-1185">Reference proteome</keyword>
<organism evidence="11 12">
    <name type="scientific">Rhizobium lentis</name>
    <dbReference type="NCBI Taxonomy" id="1138194"/>
    <lineage>
        <taxon>Bacteria</taxon>
        <taxon>Pseudomonadati</taxon>
        <taxon>Pseudomonadota</taxon>
        <taxon>Alphaproteobacteria</taxon>
        <taxon>Hyphomicrobiales</taxon>
        <taxon>Rhizobiaceae</taxon>
        <taxon>Rhizobium/Agrobacterium group</taxon>
        <taxon>Rhizobium</taxon>
    </lineage>
</organism>
<dbReference type="PANTHER" id="PTHR20863:SF76">
    <property type="entry name" value="CARRIER DOMAIN-CONTAINING PROTEIN"/>
    <property type="match status" value="1"/>
</dbReference>
<name>A0A7W8XDF3_9HYPH</name>
<keyword evidence="3" id="KW-0444">Lipid biosynthesis</keyword>
<dbReference type="GO" id="GO:0016020">
    <property type="term" value="C:membrane"/>
    <property type="evidence" value="ECO:0007669"/>
    <property type="project" value="GOC"/>
</dbReference>
<dbReference type="Gene3D" id="1.10.1200.10">
    <property type="entry name" value="ACP-like"/>
    <property type="match status" value="1"/>
</dbReference>
<reference evidence="11 12" key="1">
    <citation type="submission" date="2020-08" db="EMBL/GenBank/DDBJ databases">
        <title>Genomic Encyclopedia of Type Strains, Phase IV (KMG-V): Genome sequencing to study the core and pangenomes of soil and plant-associated prokaryotes.</title>
        <authorList>
            <person name="Whitman W."/>
        </authorList>
    </citation>
    <scope>NUCLEOTIDE SEQUENCE [LARGE SCALE GENOMIC DNA]</scope>
    <source>
        <strain evidence="11 12">SEMIA 4034</strain>
    </source>
</reference>
<evidence type="ECO:0000256" key="8">
    <source>
        <dbReference type="ARBA" id="ARBA00024328"/>
    </source>
</evidence>
<gene>
    <name evidence="11" type="ORF">GGI59_000245</name>
</gene>
<keyword evidence="5" id="KW-0276">Fatty acid metabolism</keyword>
<evidence type="ECO:0000256" key="7">
    <source>
        <dbReference type="ARBA" id="ARBA00023160"/>
    </source>
</evidence>
<dbReference type="EMBL" id="JACHBC010000001">
    <property type="protein sequence ID" value="MBB5558618.1"/>
    <property type="molecule type" value="Genomic_DNA"/>
</dbReference>
<dbReference type="UniPathway" id="UPA00360"/>
<comment type="caution">
    <text evidence="11">The sequence shown here is derived from an EMBL/GenBank/DDBJ whole genome shotgun (WGS) entry which is preliminary data.</text>
</comment>
<dbReference type="GO" id="GO:0000035">
    <property type="term" value="F:acyl binding"/>
    <property type="evidence" value="ECO:0007669"/>
    <property type="project" value="TreeGrafter"/>
</dbReference>
<dbReference type="InterPro" id="IPR003231">
    <property type="entry name" value="ACP"/>
</dbReference>
<dbReference type="GO" id="GO:0036104">
    <property type="term" value="P:Kdo2-lipid A biosynthetic process"/>
    <property type="evidence" value="ECO:0007669"/>
    <property type="project" value="UniProtKB-UniPathway"/>
</dbReference>
<keyword evidence="6" id="KW-0443">Lipid metabolism</keyword>
<dbReference type="InterPro" id="IPR036736">
    <property type="entry name" value="ACP-like_sf"/>
</dbReference>
<dbReference type="Proteomes" id="UP000528824">
    <property type="component" value="Unassembled WGS sequence"/>
</dbReference>
<evidence type="ECO:0000256" key="4">
    <source>
        <dbReference type="ARBA" id="ARBA00022553"/>
    </source>
</evidence>
<evidence type="ECO:0000256" key="2">
    <source>
        <dbReference type="ARBA" id="ARBA00022490"/>
    </source>
</evidence>
<dbReference type="InterPro" id="IPR009081">
    <property type="entry name" value="PP-bd_ACP"/>
</dbReference>
<accession>A0A7W8XDF3</accession>
<protein>
    <recommendedName>
        <fullName evidence="9">Acyl carrier protein AcpXL</fullName>
    </recommendedName>
</protein>
<evidence type="ECO:0000313" key="11">
    <source>
        <dbReference type="EMBL" id="MBB5558618.1"/>
    </source>
</evidence>
<dbReference type="PROSITE" id="PS50075">
    <property type="entry name" value="CARRIER"/>
    <property type="match status" value="1"/>
</dbReference>
<dbReference type="Pfam" id="PF00550">
    <property type="entry name" value="PP-binding"/>
    <property type="match status" value="1"/>
</dbReference>
<evidence type="ECO:0000256" key="1">
    <source>
        <dbReference type="ARBA" id="ARBA00022450"/>
    </source>
</evidence>
<comment type="pathway">
    <text evidence="8">Glycolipid biosynthesis; KDO(2)-lipid A biosynthesis.</text>
</comment>
<dbReference type="GO" id="GO:0009245">
    <property type="term" value="P:lipid A biosynthetic process"/>
    <property type="evidence" value="ECO:0007669"/>
    <property type="project" value="TreeGrafter"/>
</dbReference>
<dbReference type="GO" id="GO:0005829">
    <property type="term" value="C:cytosol"/>
    <property type="evidence" value="ECO:0007669"/>
    <property type="project" value="TreeGrafter"/>
</dbReference>
<dbReference type="AlphaFoldDB" id="A0A7W8XDF3"/>
<dbReference type="GO" id="GO:0000036">
    <property type="term" value="F:acyl carrier activity"/>
    <property type="evidence" value="ECO:0007669"/>
    <property type="project" value="TreeGrafter"/>
</dbReference>
<evidence type="ECO:0000313" key="12">
    <source>
        <dbReference type="Proteomes" id="UP000528824"/>
    </source>
</evidence>
<sequence length="273" mass="30155">MRSLVICRLTVSIVSPRKSAISVRDSGGSRMVLMAVCGSMGGDDVEQACDLFLLCAPAERQHPFARNIQFVERLIVKAALQLRRLRCHAVEQGAGENTNFGDGGRLGQASSLFDSDSRPSRAETALHRISWACNTPQRPALHCCLGNTSLPNCRNARTKALAFEMDLPMRRSKSSFHEVQRVTATFDKVADIIAETSEIDRATITPESHTIDDLGIDSLDFLDIVFAIDKEFGIKIPLEKWTQEVNEGKVSTEEYFVLKNLCAKIDELKAAKA</sequence>
<dbReference type="SUPFAM" id="SSF47336">
    <property type="entry name" value="ACP-like"/>
    <property type="match status" value="1"/>
</dbReference>